<organism evidence="2">
    <name type="scientific">Rhipicephalus appendiculatus</name>
    <name type="common">Brown ear tick</name>
    <dbReference type="NCBI Taxonomy" id="34631"/>
    <lineage>
        <taxon>Eukaryota</taxon>
        <taxon>Metazoa</taxon>
        <taxon>Ecdysozoa</taxon>
        <taxon>Arthropoda</taxon>
        <taxon>Chelicerata</taxon>
        <taxon>Arachnida</taxon>
        <taxon>Acari</taxon>
        <taxon>Parasitiformes</taxon>
        <taxon>Ixodida</taxon>
        <taxon>Ixodoidea</taxon>
        <taxon>Ixodidae</taxon>
        <taxon>Rhipicephalinae</taxon>
        <taxon>Rhipicephalus</taxon>
        <taxon>Rhipicephalus</taxon>
    </lineage>
</organism>
<keyword evidence="1" id="KW-0732">Signal</keyword>
<feature type="non-terminal residue" evidence="2">
    <location>
        <position position="1"/>
    </location>
</feature>
<evidence type="ECO:0000313" key="2">
    <source>
        <dbReference type="EMBL" id="JAP87850.1"/>
    </source>
</evidence>
<evidence type="ECO:0000256" key="1">
    <source>
        <dbReference type="SAM" id="SignalP"/>
    </source>
</evidence>
<feature type="signal peptide" evidence="1">
    <location>
        <begin position="1"/>
        <end position="18"/>
    </location>
</feature>
<sequence>FFFFFFLLDQSFPMFVSCVLSTASRMTQLGEQQAVTDRTLFTMCLHAHGPLGLPCQAASVSRLRPPEIQTKHTATSGEDGGLMRREVVERGMSREPFVKEYSLRRSGKCFRCCSLRHDDCKPCCRSVGSSDVPRSTNSHCVGV</sequence>
<feature type="chain" id="PRO_5007287193" description="Secreted protein" evidence="1">
    <location>
        <begin position="19"/>
        <end position="143"/>
    </location>
</feature>
<evidence type="ECO:0008006" key="3">
    <source>
        <dbReference type="Google" id="ProtNLM"/>
    </source>
</evidence>
<dbReference type="AlphaFoldDB" id="A0A131ZAK7"/>
<dbReference type="EMBL" id="GEDV01000707">
    <property type="protein sequence ID" value="JAP87850.1"/>
    <property type="molecule type" value="Transcribed_RNA"/>
</dbReference>
<accession>A0A131ZAK7</accession>
<proteinExistence type="predicted"/>
<reference evidence="2" key="1">
    <citation type="journal article" date="2016" name="Ticks Tick Borne Dis.">
        <title>De novo assembly and annotation of the salivary gland transcriptome of Rhipicephalus appendiculatus male and female ticks during blood feeding.</title>
        <authorList>
            <person name="de Castro M.H."/>
            <person name="de Klerk D."/>
            <person name="Pienaar R."/>
            <person name="Latif A.A."/>
            <person name="Rees D.J."/>
            <person name="Mans B.J."/>
        </authorList>
    </citation>
    <scope>NUCLEOTIDE SEQUENCE</scope>
    <source>
        <tissue evidence="2">Salivary glands</tissue>
    </source>
</reference>
<name>A0A131ZAK7_RHIAP</name>
<protein>
    <recommendedName>
        <fullName evidence="3">Secreted protein</fullName>
    </recommendedName>
</protein>